<evidence type="ECO:0000313" key="1">
    <source>
        <dbReference type="EMBL" id="QPC83529.1"/>
    </source>
</evidence>
<name>A0A7S8EAU1_9CHLR</name>
<reference evidence="1 2" key="1">
    <citation type="submission" date="2020-02" db="EMBL/GenBank/DDBJ databases">
        <authorList>
            <person name="Zheng R.K."/>
            <person name="Sun C.M."/>
        </authorList>
    </citation>
    <scope>NUCLEOTIDE SEQUENCE [LARGE SCALE GENOMIC DNA]</scope>
    <source>
        <strain evidence="2">rifampicinis</strain>
    </source>
</reference>
<proteinExistence type="predicted"/>
<gene>
    <name evidence="1" type="ORF">G4Y79_03860</name>
</gene>
<protein>
    <submittedName>
        <fullName evidence="1">Uncharacterized protein</fullName>
    </submittedName>
</protein>
<organism evidence="1 2">
    <name type="scientific">Phototrophicus methaneseepsis</name>
    <dbReference type="NCBI Taxonomy" id="2710758"/>
    <lineage>
        <taxon>Bacteria</taxon>
        <taxon>Bacillati</taxon>
        <taxon>Chloroflexota</taxon>
        <taxon>Candidatus Thermofontia</taxon>
        <taxon>Phototrophicales</taxon>
        <taxon>Phototrophicaceae</taxon>
        <taxon>Phototrophicus</taxon>
    </lineage>
</organism>
<evidence type="ECO:0000313" key="2">
    <source>
        <dbReference type="Proteomes" id="UP000594468"/>
    </source>
</evidence>
<dbReference type="EMBL" id="CP062983">
    <property type="protein sequence ID" value="QPC83529.1"/>
    <property type="molecule type" value="Genomic_DNA"/>
</dbReference>
<keyword evidence="2" id="KW-1185">Reference proteome</keyword>
<dbReference type="KEGG" id="pmet:G4Y79_03860"/>
<dbReference type="RefSeq" id="WP_195171595.1">
    <property type="nucleotide sequence ID" value="NZ_CP062983.1"/>
</dbReference>
<accession>A0A7S8EAU1</accession>
<dbReference type="Proteomes" id="UP000594468">
    <property type="component" value="Chromosome"/>
</dbReference>
<dbReference type="AlphaFoldDB" id="A0A7S8EAU1"/>
<sequence length="183" mass="20325">MNDDQITIWKVLGAVGKGVAKSIQVVGEGVNATAKAVNDTQIAVRSSMPVTEITSVFNTTDKTLRFVNRETARDEKEVLGQSAASLKNEQTAGAWVPWYDPPRFGDFAMRRLEIIVDGIPVIYIWQKGDYVYWTNRLDSEGRPAKAYKMPGITHVGGKRTLVVRYDPDQGYSAFLSNVVDSPR</sequence>